<keyword evidence="5" id="KW-1185">Reference proteome</keyword>
<dbReference type="Pfam" id="PF00583">
    <property type="entry name" value="Acetyltransf_1"/>
    <property type="match status" value="1"/>
</dbReference>
<dbReference type="CDD" id="cd04301">
    <property type="entry name" value="NAT_SF"/>
    <property type="match status" value="1"/>
</dbReference>
<dbReference type="PROSITE" id="PS51186">
    <property type="entry name" value="GNAT"/>
    <property type="match status" value="1"/>
</dbReference>
<keyword evidence="2" id="KW-0012">Acyltransferase</keyword>
<name>A0A840WMW1_9RHOB</name>
<evidence type="ECO:0000256" key="2">
    <source>
        <dbReference type="ARBA" id="ARBA00023315"/>
    </source>
</evidence>
<dbReference type="Proteomes" id="UP000553766">
    <property type="component" value="Unassembled WGS sequence"/>
</dbReference>
<dbReference type="GO" id="GO:0016747">
    <property type="term" value="F:acyltransferase activity, transferring groups other than amino-acyl groups"/>
    <property type="evidence" value="ECO:0007669"/>
    <property type="project" value="InterPro"/>
</dbReference>
<evidence type="ECO:0000313" key="4">
    <source>
        <dbReference type="EMBL" id="MBB5516389.1"/>
    </source>
</evidence>
<feature type="domain" description="N-acetyltransferase" evidence="3">
    <location>
        <begin position="4"/>
        <end position="146"/>
    </location>
</feature>
<dbReference type="InterPro" id="IPR000182">
    <property type="entry name" value="GNAT_dom"/>
</dbReference>
<proteinExistence type="predicted"/>
<evidence type="ECO:0000259" key="3">
    <source>
        <dbReference type="PROSITE" id="PS51186"/>
    </source>
</evidence>
<evidence type="ECO:0000313" key="5">
    <source>
        <dbReference type="Proteomes" id="UP000553766"/>
    </source>
</evidence>
<protein>
    <submittedName>
        <fullName evidence="4">GNAT superfamily N-acetyltransferase</fullName>
    </submittedName>
</protein>
<dbReference type="RefSeq" id="WP_184011958.1">
    <property type="nucleotide sequence ID" value="NZ_JACIJS010000007.1"/>
</dbReference>
<dbReference type="PANTHER" id="PTHR43877">
    <property type="entry name" value="AMINOALKYLPHOSPHONATE N-ACETYLTRANSFERASE-RELATED-RELATED"/>
    <property type="match status" value="1"/>
</dbReference>
<dbReference type="Gene3D" id="3.40.630.30">
    <property type="match status" value="1"/>
</dbReference>
<organism evidence="4 5">
    <name type="scientific">Rubricella aquisinus</name>
    <dbReference type="NCBI Taxonomy" id="2028108"/>
    <lineage>
        <taxon>Bacteria</taxon>
        <taxon>Pseudomonadati</taxon>
        <taxon>Pseudomonadota</taxon>
        <taxon>Alphaproteobacteria</taxon>
        <taxon>Rhodobacterales</taxon>
        <taxon>Paracoccaceae</taxon>
        <taxon>Rubricella</taxon>
    </lineage>
</organism>
<accession>A0A840WMW1</accession>
<dbReference type="InterPro" id="IPR050832">
    <property type="entry name" value="Bact_Acetyltransf"/>
</dbReference>
<dbReference type="EMBL" id="JACIJS010000007">
    <property type="protein sequence ID" value="MBB5516389.1"/>
    <property type="molecule type" value="Genomic_DNA"/>
</dbReference>
<comment type="caution">
    <text evidence="4">The sequence shown here is derived from an EMBL/GenBank/DDBJ whole genome shotgun (WGS) entry which is preliminary data.</text>
</comment>
<dbReference type="SUPFAM" id="SSF55729">
    <property type="entry name" value="Acyl-CoA N-acyltransferases (Nat)"/>
    <property type="match status" value="1"/>
</dbReference>
<evidence type="ECO:0000256" key="1">
    <source>
        <dbReference type="ARBA" id="ARBA00022679"/>
    </source>
</evidence>
<sequence length="173" mass="19499">MPDITFHHVRAEDVGLLAFPSPDLFDAQINHERLKVYLDRPCHFLFVALHRGMAVGMMMGVVHYHPDVETDFVIENFYVDSRFRGRDIGRRLLATARVEAQARGCSTILFTTTTDNASARRFMQTSGFVKVPSVTYLQSVDQLDANVTEPLTPLQTAFAQKQRPSNTLRSAGQ</sequence>
<gene>
    <name evidence="4" type="ORF">FHS89_002420</name>
</gene>
<keyword evidence="1 4" id="KW-0808">Transferase</keyword>
<reference evidence="4 5" key="1">
    <citation type="submission" date="2020-08" db="EMBL/GenBank/DDBJ databases">
        <title>Genomic Encyclopedia of Type Strains, Phase IV (KMG-IV): sequencing the most valuable type-strain genomes for metagenomic binning, comparative biology and taxonomic classification.</title>
        <authorList>
            <person name="Goeker M."/>
        </authorList>
    </citation>
    <scope>NUCLEOTIDE SEQUENCE [LARGE SCALE GENOMIC DNA]</scope>
    <source>
        <strain evidence="4 5">DSM 103377</strain>
    </source>
</reference>
<dbReference type="InterPro" id="IPR016181">
    <property type="entry name" value="Acyl_CoA_acyltransferase"/>
</dbReference>
<dbReference type="AlphaFoldDB" id="A0A840WMW1"/>